<accession>I3X6Z0</accession>
<dbReference type="PROSITE" id="PS00893">
    <property type="entry name" value="NUDIX_BOX"/>
    <property type="match status" value="1"/>
</dbReference>
<dbReference type="RefSeq" id="WP_014763808.1">
    <property type="nucleotide sequence ID" value="NC_018000.1"/>
</dbReference>
<dbReference type="AlphaFoldDB" id="I3X6Z0"/>
<dbReference type="InterPro" id="IPR020084">
    <property type="entry name" value="NUDIX_hydrolase_CS"/>
</dbReference>
<dbReference type="KEGG" id="sfd:USDA257_c30780"/>
<dbReference type="Gene3D" id="3.90.79.10">
    <property type="entry name" value="Nucleoside Triphosphate Pyrophosphohydrolase"/>
    <property type="match status" value="1"/>
</dbReference>
<dbReference type="GO" id="GO:0006167">
    <property type="term" value="P:AMP biosynthetic process"/>
    <property type="evidence" value="ECO:0007669"/>
    <property type="project" value="TreeGrafter"/>
</dbReference>
<organism evidence="5 6">
    <name type="scientific">Sinorhizobium fredii (strain USDA 257)</name>
    <dbReference type="NCBI Taxonomy" id="1185652"/>
    <lineage>
        <taxon>Bacteria</taxon>
        <taxon>Pseudomonadati</taxon>
        <taxon>Pseudomonadota</taxon>
        <taxon>Alphaproteobacteria</taxon>
        <taxon>Hyphomicrobiales</taxon>
        <taxon>Rhizobiaceae</taxon>
        <taxon>Sinorhizobium/Ensifer group</taxon>
        <taxon>Sinorhizobium</taxon>
    </lineage>
</organism>
<evidence type="ECO:0000259" key="4">
    <source>
        <dbReference type="PROSITE" id="PS51462"/>
    </source>
</evidence>
<dbReference type="PANTHER" id="PTHR21340:SF7">
    <property type="entry name" value="NUDIX HYDROLASE DOMAIN-CONTAINING PROTEIN"/>
    <property type="match status" value="1"/>
</dbReference>
<dbReference type="InterPro" id="IPR051325">
    <property type="entry name" value="Nudix_hydrolase_domain"/>
</dbReference>
<comment type="cofactor">
    <cofactor evidence="1">
        <name>Mg(2+)</name>
        <dbReference type="ChEBI" id="CHEBI:18420"/>
    </cofactor>
</comment>
<dbReference type="PRINTS" id="PR00502">
    <property type="entry name" value="NUDIXFAMILY"/>
</dbReference>
<dbReference type="InterPro" id="IPR015797">
    <property type="entry name" value="NUDIX_hydrolase-like_dom_sf"/>
</dbReference>
<dbReference type="PROSITE" id="PS51462">
    <property type="entry name" value="NUDIX"/>
    <property type="match status" value="1"/>
</dbReference>
<feature type="domain" description="Nudix hydrolase" evidence="4">
    <location>
        <begin position="1"/>
        <end position="149"/>
    </location>
</feature>
<keyword evidence="2 3" id="KW-0378">Hydrolase</keyword>
<dbReference type="eggNOG" id="COG4119">
    <property type="taxonomic scope" value="Bacteria"/>
</dbReference>
<evidence type="ECO:0000256" key="3">
    <source>
        <dbReference type="RuleBase" id="RU003476"/>
    </source>
</evidence>
<dbReference type="CDD" id="cd04662">
    <property type="entry name" value="NUDIX_Hydrolase"/>
    <property type="match status" value="1"/>
</dbReference>
<dbReference type="Pfam" id="PF00293">
    <property type="entry name" value="NUDIX"/>
    <property type="match status" value="1"/>
</dbReference>
<protein>
    <submittedName>
        <fullName evidence="5">Putative NTP pyrophosphohydrolase protein</fullName>
    </submittedName>
</protein>
<dbReference type="InterPro" id="IPR000086">
    <property type="entry name" value="NUDIX_hydrolase_dom"/>
</dbReference>
<dbReference type="Proteomes" id="UP000006180">
    <property type="component" value="Chromosome"/>
</dbReference>
<dbReference type="SUPFAM" id="SSF55811">
    <property type="entry name" value="Nudix"/>
    <property type="match status" value="1"/>
</dbReference>
<sequence length="154" mass="17497">MPKRSAGILLYKYEAGALLVLLVHPGGPFWSNRDLGAWSIPKGEYEADEEPEAAARREFFEETGIEVTGALEPLGEERLKSGKLISAFAGESEFDITSISSNQFQMEWPPKSGRMQTFPEVDRAEWFTLDDAREKVNATQRRFIDRLETRRNGR</sequence>
<dbReference type="HOGENOM" id="CLU_118065_0_0_5"/>
<evidence type="ECO:0000313" key="5">
    <source>
        <dbReference type="EMBL" id="AFL51646.1"/>
    </source>
</evidence>
<gene>
    <name evidence="5" type="ORF">USDA257_c30780</name>
</gene>
<dbReference type="InterPro" id="IPR020476">
    <property type="entry name" value="Nudix_hydrolase"/>
</dbReference>
<name>I3X6Z0_SINF2</name>
<reference evidence="5 6" key="1">
    <citation type="journal article" date="2012" name="J. Bacteriol.">
        <title>Complete genome sequence of the broad-host-range strain Sinorhizobium fredii USDA257.</title>
        <authorList>
            <person name="Schuldes J."/>
            <person name="Rodriguez Orbegoso M."/>
            <person name="Schmeisser C."/>
            <person name="Krishnan H.B."/>
            <person name="Daniel R."/>
            <person name="Streit W.R."/>
        </authorList>
    </citation>
    <scope>NUCLEOTIDE SEQUENCE [LARGE SCALE GENOMIC DNA]</scope>
    <source>
        <strain evidence="5 6">USDA 257</strain>
    </source>
</reference>
<dbReference type="GO" id="GO:0006754">
    <property type="term" value="P:ATP biosynthetic process"/>
    <property type="evidence" value="ECO:0007669"/>
    <property type="project" value="TreeGrafter"/>
</dbReference>
<evidence type="ECO:0000256" key="1">
    <source>
        <dbReference type="ARBA" id="ARBA00001946"/>
    </source>
</evidence>
<evidence type="ECO:0000313" key="6">
    <source>
        <dbReference type="Proteomes" id="UP000006180"/>
    </source>
</evidence>
<dbReference type="GO" id="GO:0004081">
    <property type="term" value="F:bis(5'-nucleosyl)-tetraphosphatase (asymmetrical) activity"/>
    <property type="evidence" value="ECO:0007669"/>
    <property type="project" value="TreeGrafter"/>
</dbReference>
<proteinExistence type="inferred from homology"/>
<evidence type="ECO:0000256" key="2">
    <source>
        <dbReference type="ARBA" id="ARBA00022801"/>
    </source>
</evidence>
<dbReference type="EMBL" id="CP003563">
    <property type="protein sequence ID" value="AFL51646.1"/>
    <property type="molecule type" value="Genomic_DNA"/>
</dbReference>
<dbReference type="PATRIC" id="fig|1185652.3.peg.3199"/>
<comment type="similarity">
    <text evidence="3">Belongs to the Nudix hydrolase family.</text>
</comment>
<dbReference type="PANTHER" id="PTHR21340">
    <property type="entry name" value="DIADENOSINE 5,5-P1,P4-TETRAPHOSPHATE PYROPHOSPHOHYDROLASE MUTT"/>
    <property type="match status" value="1"/>
</dbReference>